<dbReference type="AlphaFoldDB" id="A0A4C1YH26"/>
<protein>
    <submittedName>
        <fullName evidence="2">Uncharacterized protein</fullName>
    </submittedName>
</protein>
<name>A0A4C1YH26_EUMVA</name>
<keyword evidence="3" id="KW-1185">Reference proteome</keyword>
<accession>A0A4C1YH26</accession>
<evidence type="ECO:0000313" key="2">
    <source>
        <dbReference type="EMBL" id="GBP73737.1"/>
    </source>
</evidence>
<evidence type="ECO:0000313" key="3">
    <source>
        <dbReference type="Proteomes" id="UP000299102"/>
    </source>
</evidence>
<gene>
    <name evidence="2" type="ORF">EVAR_103200_1</name>
</gene>
<reference evidence="2 3" key="1">
    <citation type="journal article" date="2019" name="Commun. Biol.">
        <title>The bagworm genome reveals a unique fibroin gene that provides high tensile strength.</title>
        <authorList>
            <person name="Kono N."/>
            <person name="Nakamura H."/>
            <person name="Ohtoshi R."/>
            <person name="Tomita M."/>
            <person name="Numata K."/>
            <person name="Arakawa K."/>
        </authorList>
    </citation>
    <scope>NUCLEOTIDE SEQUENCE [LARGE SCALE GENOMIC DNA]</scope>
</reference>
<proteinExistence type="predicted"/>
<comment type="caution">
    <text evidence="2">The sequence shown here is derived from an EMBL/GenBank/DDBJ whole genome shotgun (WGS) entry which is preliminary data.</text>
</comment>
<dbReference type="EMBL" id="BGZK01001184">
    <property type="protein sequence ID" value="GBP73737.1"/>
    <property type="molecule type" value="Genomic_DNA"/>
</dbReference>
<dbReference type="Proteomes" id="UP000299102">
    <property type="component" value="Unassembled WGS sequence"/>
</dbReference>
<evidence type="ECO:0000256" key="1">
    <source>
        <dbReference type="SAM" id="MobiDB-lite"/>
    </source>
</evidence>
<feature type="region of interest" description="Disordered" evidence="1">
    <location>
        <begin position="1"/>
        <end position="23"/>
    </location>
</feature>
<feature type="compositionally biased region" description="Polar residues" evidence="1">
    <location>
        <begin position="13"/>
        <end position="22"/>
    </location>
</feature>
<feature type="compositionally biased region" description="Basic and acidic residues" evidence="1">
    <location>
        <begin position="1"/>
        <end position="12"/>
    </location>
</feature>
<sequence length="117" mass="13427">MVHEIQPGDRQTDGQWSLSNRDPITKTPLSVFILWIQNPKKLMQGDREIEKSTLKSSGFMRKTERDTESVPPPPKMQVLQILKYIHNLLMYRILMCPDQLPPAAVPAAARSQTRECL</sequence>
<feature type="region of interest" description="Disordered" evidence="1">
    <location>
        <begin position="52"/>
        <end position="74"/>
    </location>
</feature>
<organism evidence="2 3">
    <name type="scientific">Eumeta variegata</name>
    <name type="common">Bagworm moth</name>
    <name type="synonym">Eumeta japonica</name>
    <dbReference type="NCBI Taxonomy" id="151549"/>
    <lineage>
        <taxon>Eukaryota</taxon>
        <taxon>Metazoa</taxon>
        <taxon>Ecdysozoa</taxon>
        <taxon>Arthropoda</taxon>
        <taxon>Hexapoda</taxon>
        <taxon>Insecta</taxon>
        <taxon>Pterygota</taxon>
        <taxon>Neoptera</taxon>
        <taxon>Endopterygota</taxon>
        <taxon>Lepidoptera</taxon>
        <taxon>Glossata</taxon>
        <taxon>Ditrysia</taxon>
        <taxon>Tineoidea</taxon>
        <taxon>Psychidae</taxon>
        <taxon>Oiketicinae</taxon>
        <taxon>Eumeta</taxon>
    </lineage>
</organism>